<dbReference type="GO" id="GO:0003677">
    <property type="term" value="F:DNA binding"/>
    <property type="evidence" value="ECO:0007669"/>
    <property type="project" value="InterPro"/>
</dbReference>
<evidence type="ECO:0000313" key="4">
    <source>
        <dbReference type="Proteomes" id="UP000215181"/>
    </source>
</evidence>
<feature type="region of interest" description="Disordered" evidence="1">
    <location>
        <begin position="71"/>
        <end position="95"/>
    </location>
</feature>
<accession>A0A235EX94</accession>
<dbReference type="Gene3D" id="1.10.260.40">
    <property type="entry name" value="lambda repressor-like DNA-binding domains"/>
    <property type="match status" value="1"/>
</dbReference>
<evidence type="ECO:0000256" key="1">
    <source>
        <dbReference type="SAM" id="MobiDB-lite"/>
    </source>
</evidence>
<comment type="caution">
    <text evidence="3">The sequence shown here is derived from an EMBL/GenBank/DDBJ whole genome shotgun (WGS) entry which is preliminary data.</text>
</comment>
<sequence>MESGLGEKLKTLRLYRNIDQKTLAERAGVSVRALRSLEAGDGSTLATLVRVVRALGRQDWLETIAPVPTINPLSLTREAQPRQRASGTRRRRTAE</sequence>
<dbReference type="EMBL" id="NOIH01000013">
    <property type="protein sequence ID" value="OYD53666.1"/>
    <property type="molecule type" value="Genomic_DNA"/>
</dbReference>
<dbReference type="AlphaFoldDB" id="A0A235EX94"/>
<dbReference type="SMART" id="SM00530">
    <property type="entry name" value="HTH_XRE"/>
    <property type="match status" value="1"/>
</dbReference>
<feature type="domain" description="HTH cro/C1-type" evidence="2">
    <location>
        <begin position="9"/>
        <end position="61"/>
    </location>
</feature>
<dbReference type="PROSITE" id="PS50943">
    <property type="entry name" value="HTH_CROC1"/>
    <property type="match status" value="1"/>
</dbReference>
<organism evidence="3 4">
    <name type="scientific">Thauera propionica</name>
    <dbReference type="NCBI Taxonomy" id="2019431"/>
    <lineage>
        <taxon>Bacteria</taxon>
        <taxon>Pseudomonadati</taxon>
        <taxon>Pseudomonadota</taxon>
        <taxon>Betaproteobacteria</taxon>
        <taxon>Rhodocyclales</taxon>
        <taxon>Zoogloeaceae</taxon>
        <taxon>Thauera</taxon>
    </lineage>
</organism>
<proteinExistence type="predicted"/>
<reference evidence="3 4" key="1">
    <citation type="submission" date="2017-07" db="EMBL/GenBank/DDBJ databases">
        <title>Thauera sp. KNDSS-Mac4 genome sequence and assembly.</title>
        <authorList>
            <person name="Mayilraj S."/>
        </authorList>
    </citation>
    <scope>NUCLEOTIDE SEQUENCE [LARGE SCALE GENOMIC DNA]</scope>
    <source>
        <strain evidence="3 4">KNDSS-Mac4</strain>
    </source>
</reference>
<evidence type="ECO:0000259" key="2">
    <source>
        <dbReference type="PROSITE" id="PS50943"/>
    </source>
</evidence>
<protein>
    <submittedName>
        <fullName evidence="3">XRE family transcriptional regulator</fullName>
    </submittedName>
</protein>
<dbReference type="OrthoDB" id="122879at2"/>
<evidence type="ECO:0000313" key="3">
    <source>
        <dbReference type="EMBL" id="OYD53666.1"/>
    </source>
</evidence>
<dbReference type="Proteomes" id="UP000215181">
    <property type="component" value="Unassembled WGS sequence"/>
</dbReference>
<dbReference type="Pfam" id="PF01381">
    <property type="entry name" value="HTH_3"/>
    <property type="match status" value="1"/>
</dbReference>
<dbReference type="InterPro" id="IPR010982">
    <property type="entry name" value="Lambda_DNA-bd_dom_sf"/>
</dbReference>
<gene>
    <name evidence="3" type="ORF">CGK74_12020</name>
</gene>
<keyword evidence="4" id="KW-1185">Reference proteome</keyword>
<dbReference type="CDD" id="cd00093">
    <property type="entry name" value="HTH_XRE"/>
    <property type="match status" value="1"/>
</dbReference>
<dbReference type="InterPro" id="IPR001387">
    <property type="entry name" value="Cro/C1-type_HTH"/>
</dbReference>
<name>A0A235EX94_9RHOO</name>
<dbReference type="SUPFAM" id="SSF47413">
    <property type="entry name" value="lambda repressor-like DNA-binding domains"/>
    <property type="match status" value="1"/>
</dbReference>